<organism evidence="13">
    <name type="scientific">Culicoides sonorensis</name>
    <name type="common">Biting midge</name>
    <dbReference type="NCBI Taxonomy" id="179676"/>
    <lineage>
        <taxon>Eukaryota</taxon>
        <taxon>Metazoa</taxon>
        <taxon>Ecdysozoa</taxon>
        <taxon>Arthropoda</taxon>
        <taxon>Hexapoda</taxon>
        <taxon>Insecta</taxon>
        <taxon>Pterygota</taxon>
        <taxon>Neoptera</taxon>
        <taxon>Endopterygota</taxon>
        <taxon>Diptera</taxon>
        <taxon>Nematocera</taxon>
        <taxon>Chironomoidea</taxon>
        <taxon>Ceratopogonidae</taxon>
        <taxon>Ceratopogoninae</taxon>
        <taxon>Culicoides</taxon>
        <taxon>Monoculicoides</taxon>
    </lineage>
</organism>
<evidence type="ECO:0000256" key="11">
    <source>
        <dbReference type="SAM" id="Phobius"/>
    </source>
</evidence>
<evidence type="ECO:0000256" key="5">
    <source>
        <dbReference type="ARBA" id="ARBA00022989"/>
    </source>
</evidence>
<keyword evidence="2" id="KW-0813">Transport</keyword>
<dbReference type="FunFam" id="1.20.5.110:FF:000006">
    <property type="entry name" value="Syntaxin 6"/>
    <property type="match status" value="1"/>
</dbReference>
<evidence type="ECO:0000256" key="7">
    <source>
        <dbReference type="ARBA" id="ARBA00023054"/>
    </source>
</evidence>
<dbReference type="PANTHER" id="PTHR12791">
    <property type="entry name" value="GOLGI SNARE BET1-RELATED"/>
    <property type="match status" value="1"/>
</dbReference>
<dbReference type="GO" id="GO:0015031">
    <property type="term" value="P:protein transport"/>
    <property type="evidence" value="ECO:0007669"/>
    <property type="project" value="UniProtKB-KW"/>
</dbReference>
<evidence type="ECO:0000256" key="1">
    <source>
        <dbReference type="ARBA" id="ARBA00009063"/>
    </source>
</evidence>
<evidence type="ECO:0000256" key="3">
    <source>
        <dbReference type="ARBA" id="ARBA00022692"/>
    </source>
</evidence>
<evidence type="ECO:0000256" key="2">
    <source>
        <dbReference type="ARBA" id="ARBA00022448"/>
    </source>
</evidence>
<dbReference type="GO" id="GO:0048193">
    <property type="term" value="P:Golgi vesicle transport"/>
    <property type="evidence" value="ECO:0007669"/>
    <property type="project" value="InterPro"/>
</dbReference>
<accession>A0A336KHT4</accession>
<keyword evidence="8 11" id="KW-0472">Membrane</keyword>
<gene>
    <name evidence="13" type="primary">CSON009592</name>
</gene>
<evidence type="ECO:0000256" key="9">
    <source>
        <dbReference type="ARBA" id="ARBA00037801"/>
    </source>
</evidence>
<evidence type="ECO:0000256" key="8">
    <source>
        <dbReference type="ARBA" id="ARBA00023136"/>
    </source>
</evidence>
<dbReference type="SMART" id="SM00397">
    <property type="entry name" value="t_SNARE"/>
    <property type="match status" value="1"/>
</dbReference>
<evidence type="ECO:0000259" key="12">
    <source>
        <dbReference type="PROSITE" id="PS50192"/>
    </source>
</evidence>
<dbReference type="PROSITE" id="PS50192">
    <property type="entry name" value="T_SNARE"/>
    <property type="match status" value="1"/>
</dbReference>
<reference evidence="13" key="1">
    <citation type="submission" date="2018-04" db="EMBL/GenBank/DDBJ databases">
        <authorList>
            <person name="Go L.Y."/>
            <person name="Mitchell J.A."/>
        </authorList>
    </citation>
    <scope>NUCLEOTIDE SEQUENCE</scope>
    <source>
        <tissue evidence="13">Whole organism</tissue>
    </source>
</reference>
<keyword evidence="7 10" id="KW-0175">Coiled coil</keyword>
<evidence type="ECO:0000313" key="14">
    <source>
        <dbReference type="EMBL" id="SSX23763.1"/>
    </source>
</evidence>
<evidence type="ECO:0000256" key="6">
    <source>
        <dbReference type="ARBA" id="ARBA00023034"/>
    </source>
</evidence>
<evidence type="ECO:0000256" key="4">
    <source>
        <dbReference type="ARBA" id="ARBA00022927"/>
    </source>
</evidence>
<evidence type="ECO:0000313" key="13">
    <source>
        <dbReference type="EMBL" id="SSX03398.1"/>
    </source>
</evidence>
<sequence>MNCDDPFFIVRDEVHKALNKTRGLYLRWENLATTANQPKTTSGDTKASTKQSETESDWIATELRNALRSIEWDLEDLEETIVIVERNPQKFKLDNRELFARRQFIDATRDEVKSMKERMSINRSKDLDITARQPLLDSQGGSPKVAITSTFPGNNGNILHNNSGNHVIGGVLSAAKANMAARHSGAKYSKLENLADDSPSPSHQFVGGPYTSTDSPTNRFLTEQFSVQSRMLAHQDEQLDVISDTVGQLKTVSRHIGSELDEQSVMIDEFGNEIELTDSRIDSTMKRIAKVLHLNNDRNQWTAIIVLSVLLVIIFILFIIL</sequence>
<dbReference type="AlphaFoldDB" id="A0A336KHT4"/>
<protein>
    <submittedName>
        <fullName evidence="13">CSON009592 protein</fullName>
    </submittedName>
</protein>
<dbReference type="GO" id="GO:0005794">
    <property type="term" value="C:Golgi apparatus"/>
    <property type="evidence" value="ECO:0007669"/>
    <property type="project" value="UniProtKB-SubCell"/>
</dbReference>
<dbReference type="FunFam" id="1.20.58.90:FF:000004">
    <property type="entry name" value="Syntaxin 10"/>
    <property type="match status" value="1"/>
</dbReference>
<dbReference type="Pfam" id="PF09177">
    <property type="entry name" value="STX6_10_61_N"/>
    <property type="match status" value="1"/>
</dbReference>
<keyword evidence="5 11" id="KW-1133">Transmembrane helix</keyword>
<dbReference type="Gene3D" id="1.20.5.110">
    <property type="match status" value="1"/>
</dbReference>
<dbReference type="SUPFAM" id="SSF58038">
    <property type="entry name" value="SNARE fusion complex"/>
    <property type="match status" value="1"/>
</dbReference>
<comment type="similarity">
    <text evidence="1">Belongs to the syntaxin family.</text>
</comment>
<keyword evidence="4" id="KW-0653">Protein transport</keyword>
<feature type="transmembrane region" description="Helical" evidence="11">
    <location>
        <begin position="301"/>
        <end position="320"/>
    </location>
</feature>
<comment type="subcellular location">
    <subcellularLocation>
        <location evidence="9">Golgi apparatus</location>
        <location evidence="9">trans-Golgi network membrane</location>
        <topology evidence="9">Single-pass type IV membrane protein</topology>
    </subcellularLocation>
</comment>
<proteinExistence type="inferred from homology"/>
<dbReference type="SUPFAM" id="SSF47661">
    <property type="entry name" value="t-snare proteins"/>
    <property type="match status" value="1"/>
</dbReference>
<feature type="coiled-coil region" evidence="10">
    <location>
        <begin position="60"/>
        <end position="87"/>
    </location>
</feature>
<feature type="domain" description="T-SNARE coiled-coil homology" evidence="12">
    <location>
        <begin position="229"/>
        <end position="291"/>
    </location>
</feature>
<name>A0A336KHT4_CULSO</name>
<dbReference type="EMBL" id="UFQT01000381">
    <property type="protein sequence ID" value="SSX23763.1"/>
    <property type="molecule type" value="Genomic_DNA"/>
</dbReference>
<dbReference type="Gene3D" id="1.20.58.90">
    <property type="match status" value="1"/>
</dbReference>
<dbReference type="InterPro" id="IPR015260">
    <property type="entry name" value="Syntaxin-6/10/61_N"/>
</dbReference>
<dbReference type="CDD" id="cd21443">
    <property type="entry name" value="SNARE_NTD_STX6_STX10"/>
    <property type="match status" value="1"/>
</dbReference>
<dbReference type="VEuPathDB" id="VectorBase:CSON009592"/>
<dbReference type="CDD" id="cd15851">
    <property type="entry name" value="SNARE_Syntaxin6"/>
    <property type="match status" value="1"/>
</dbReference>
<dbReference type="InterPro" id="IPR010989">
    <property type="entry name" value="SNARE"/>
</dbReference>
<dbReference type="GO" id="GO:0016020">
    <property type="term" value="C:membrane"/>
    <property type="evidence" value="ECO:0007669"/>
    <property type="project" value="InterPro"/>
</dbReference>
<dbReference type="InterPro" id="IPR000727">
    <property type="entry name" value="T_SNARE_dom"/>
</dbReference>
<keyword evidence="6" id="KW-0333">Golgi apparatus</keyword>
<evidence type="ECO:0000256" key="10">
    <source>
        <dbReference type="SAM" id="Coils"/>
    </source>
</evidence>
<dbReference type="Pfam" id="PF05739">
    <property type="entry name" value="SNARE"/>
    <property type="match status" value="1"/>
</dbReference>
<reference evidence="14" key="2">
    <citation type="submission" date="2018-07" db="EMBL/GenBank/DDBJ databases">
        <authorList>
            <person name="Quirk P.G."/>
            <person name="Krulwich T.A."/>
        </authorList>
    </citation>
    <scope>NUCLEOTIDE SEQUENCE</scope>
</reference>
<keyword evidence="3 11" id="KW-0812">Transmembrane</keyword>
<dbReference type="EMBL" id="UFQS01000381">
    <property type="protein sequence ID" value="SSX03398.1"/>
    <property type="molecule type" value="Genomic_DNA"/>
</dbReference>